<dbReference type="PROSITE" id="PS50801">
    <property type="entry name" value="STAS"/>
    <property type="match status" value="1"/>
</dbReference>
<gene>
    <name evidence="8" type="ORF">FAZ21_09660</name>
</gene>
<feature type="transmembrane region" description="Helical" evidence="6">
    <location>
        <begin position="161"/>
        <end position="181"/>
    </location>
</feature>
<organism evidence="8 9">
    <name type="scientific">Chitiniphilus eburneus</name>
    <dbReference type="NCBI Taxonomy" id="2571148"/>
    <lineage>
        <taxon>Bacteria</taxon>
        <taxon>Pseudomonadati</taxon>
        <taxon>Pseudomonadota</taxon>
        <taxon>Betaproteobacteria</taxon>
        <taxon>Neisseriales</taxon>
        <taxon>Chitinibacteraceae</taxon>
        <taxon>Chitiniphilus</taxon>
    </lineage>
</organism>
<reference evidence="8 9" key="1">
    <citation type="submission" date="2019-04" db="EMBL/GenBank/DDBJ databases">
        <title>Chitiniphilus eburnea sp. nov., a novel chitinolytic bacterium isolated from aquaculture sludge.</title>
        <authorList>
            <person name="Sheng M."/>
        </authorList>
    </citation>
    <scope>NUCLEOTIDE SEQUENCE [LARGE SCALE GENOMIC DNA]</scope>
    <source>
        <strain evidence="8 9">HX-2-15</strain>
    </source>
</reference>
<protein>
    <submittedName>
        <fullName evidence="8">SulP family inorganic anion transporter</fullName>
    </submittedName>
</protein>
<evidence type="ECO:0000256" key="4">
    <source>
        <dbReference type="ARBA" id="ARBA00023136"/>
    </source>
</evidence>
<comment type="subcellular location">
    <subcellularLocation>
        <location evidence="1">Membrane</location>
        <topology evidence="1">Multi-pass membrane protein</topology>
    </subcellularLocation>
</comment>
<dbReference type="InterPro" id="IPR002645">
    <property type="entry name" value="STAS_dom"/>
</dbReference>
<evidence type="ECO:0000313" key="8">
    <source>
        <dbReference type="EMBL" id="TJZ73873.1"/>
    </source>
</evidence>
<dbReference type="AlphaFoldDB" id="A0A4U0PYY7"/>
<keyword evidence="9" id="KW-1185">Reference proteome</keyword>
<feature type="transmembrane region" description="Helical" evidence="6">
    <location>
        <begin position="422"/>
        <end position="452"/>
    </location>
</feature>
<feature type="transmembrane region" description="Helical" evidence="6">
    <location>
        <begin position="296"/>
        <end position="316"/>
    </location>
</feature>
<evidence type="ECO:0000259" key="7">
    <source>
        <dbReference type="PROSITE" id="PS50801"/>
    </source>
</evidence>
<feature type="region of interest" description="Disordered" evidence="5">
    <location>
        <begin position="594"/>
        <end position="618"/>
    </location>
</feature>
<evidence type="ECO:0000256" key="2">
    <source>
        <dbReference type="ARBA" id="ARBA00022692"/>
    </source>
</evidence>
<feature type="transmembrane region" description="Helical" evidence="6">
    <location>
        <begin position="391"/>
        <end position="410"/>
    </location>
</feature>
<feature type="transmembrane region" description="Helical" evidence="6">
    <location>
        <begin position="363"/>
        <end position="385"/>
    </location>
</feature>
<dbReference type="RefSeq" id="WP_136773235.1">
    <property type="nucleotide sequence ID" value="NZ_CP156074.1"/>
</dbReference>
<dbReference type="Pfam" id="PF00916">
    <property type="entry name" value="Sulfate_transp"/>
    <property type="match status" value="1"/>
</dbReference>
<feature type="transmembrane region" description="Helical" evidence="6">
    <location>
        <begin position="52"/>
        <end position="76"/>
    </location>
</feature>
<dbReference type="CDD" id="cd07042">
    <property type="entry name" value="STAS_SulP_like_sulfate_transporter"/>
    <property type="match status" value="1"/>
</dbReference>
<proteinExistence type="predicted"/>
<comment type="caution">
    <text evidence="8">The sequence shown here is derived from an EMBL/GenBank/DDBJ whole genome shotgun (WGS) entry which is preliminary data.</text>
</comment>
<dbReference type="Gene3D" id="3.30.750.24">
    <property type="entry name" value="STAS domain"/>
    <property type="match status" value="1"/>
</dbReference>
<feature type="transmembrane region" description="Helical" evidence="6">
    <location>
        <begin position="88"/>
        <end position="107"/>
    </location>
</feature>
<evidence type="ECO:0000256" key="6">
    <source>
        <dbReference type="SAM" id="Phobius"/>
    </source>
</evidence>
<dbReference type="InterPro" id="IPR001902">
    <property type="entry name" value="SLC26A/SulP_fam"/>
</dbReference>
<dbReference type="InterPro" id="IPR011547">
    <property type="entry name" value="SLC26A/SulP_dom"/>
</dbReference>
<dbReference type="EMBL" id="SUMF01000008">
    <property type="protein sequence ID" value="TJZ73873.1"/>
    <property type="molecule type" value="Genomic_DNA"/>
</dbReference>
<feature type="transmembrane region" description="Helical" evidence="6">
    <location>
        <begin position="201"/>
        <end position="221"/>
    </location>
</feature>
<evidence type="ECO:0000256" key="1">
    <source>
        <dbReference type="ARBA" id="ARBA00004141"/>
    </source>
</evidence>
<dbReference type="Pfam" id="PF01740">
    <property type="entry name" value="STAS"/>
    <property type="match status" value="1"/>
</dbReference>
<evidence type="ECO:0000313" key="9">
    <source>
        <dbReference type="Proteomes" id="UP000310016"/>
    </source>
</evidence>
<dbReference type="OrthoDB" id="9769739at2"/>
<sequence>MPGLVLPPTPMPSRHFASPTPRLAQRLRPGRHWLPMLSWLPAYGRHTFLADLGASLIVAALLIPQSIAYALLAGLPPQTGLYASTLPLLAYALFGSAMTQSVGPTALTSMMTASALAPIVARGEDPVAAALLLALLSGAMLVACGLLRLGRITQFLSHPVVSGFTSGTAILIALGQIGPLLQLPLSGNLAPDLLRGLWHALPRLSLSLLWFGACALGLFALGAETLPRLLQRLGVSATRANWTARLAPLPILACLAIYAAYAPEAPTLVGALPAAPLVLDWPVFRMDEIAALWMPALLLGLVGFLQSITISQSLALARGETVSPDQELIALGAANIAAGVAGGLPISGGFARTAVNANAGARTPMAGVLSAGWVLVAATWFSSWLAALPRAALAATIILAALKLIDLRLLMATWRYDKRDAAALLATLLVTLGFGALPGIGSGVLLSLALFIHRISQPQVVVVGRLPGTEHFRNVQRFQVQTWPGLLLLRVDESLYFGNAQAVQTRVAELLAAHPGTRDVVLILSGVASMDFSAAEALAQLDRALAGRGVTLHLAELKVPLRLALAPSGLLGGLLERVFLSAHQAVDRLTAPMAEAPAPMPPEQIPTHPIPEEEPPAP</sequence>
<keyword evidence="2 6" id="KW-0812">Transmembrane</keyword>
<dbReference type="PANTHER" id="PTHR11814">
    <property type="entry name" value="SULFATE TRANSPORTER"/>
    <property type="match status" value="1"/>
</dbReference>
<evidence type="ECO:0000256" key="5">
    <source>
        <dbReference type="SAM" id="MobiDB-lite"/>
    </source>
</evidence>
<feature type="domain" description="STAS" evidence="7">
    <location>
        <begin position="476"/>
        <end position="589"/>
    </location>
</feature>
<evidence type="ECO:0000256" key="3">
    <source>
        <dbReference type="ARBA" id="ARBA00022989"/>
    </source>
</evidence>
<dbReference type="GO" id="GO:0016020">
    <property type="term" value="C:membrane"/>
    <property type="evidence" value="ECO:0007669"/>
    <property type="project" value="UniProtKB-SubCell"/>
</dbReference>
<dbReference type="InterPro" id="IPR036513">
    <property type="entry name" value="STAS_dom_sf"/>
</dbReference>
<accession>A0A4U0PYY7</accession>
<feature type="transmembrane region" description="Helical" evidence="6">
    <location>
        <begin position="242"/>
        <end position="261"/>
    </location>
</feature>
<name>A0A4U0PYY7_9NEIS</name>
<feature type="transmembrane region" description="Helical" evidence="6">
    <location>
        <begin position="127"/>
        <end position="149"/>
    </location>
</feature>
<keyword evidence="4 6" id="KW-0472">Membrane</keyword>
<keyword evidence="3 6" id="KW-1133">Transmembrane helix</keyword>
<dbReference type="SUPFAM" id="SSF52091">
    <property type="entry name" value="SpoIIaa-like"/>
    <property type="match status" value="1"/>
</dbReference>
<dbReference type="GO" id="GO:0055085">
    <property type="term" value="P:transmembrane transport"/>
    <property type="evidence" value="ECO:0007669"/>
    <property type="project" value="InterPro"/>
</dbReference>
<dbReference type="Proteomes" id="UP000310016">
    <property type="component" value="Unassembled WGS sequence"/>
</dbReference>